<dbReference type="GO" id="GO:0000166">
    <property type="term" value="F:nucleotide binding"/>
    <property type="evidence" value="ECO:0007669"/>
    <property type="project" value="InterPro"/>
</dbReference>
<evidence type="ECO:0000313" key="4">
    <source>
        <dbReference type="Proteomes" id="UP000321367"/>
    </source>
</evidence>
<dbReference type="PANTHER" id="PTHR43818:SF10">
    <property type="entry name" value="NADH-DEPENDENT DEHYDROGENASE-RELATED"/>
    <property type="match status" value="1"/>
</dbReference>
<dbReference type="AlphaFoldDB" id="A0A5C6ZY41"/>
<dbReference type="SUPFAM" id="SSF55347">
    <property type="entry name" value="Glyceraldehyde-3-phosphate dehydrogenase-like, C-terminal domain"/>
    <property type="match status" value="1"/>
</dbReference>
<dbReference type="RefSeq" id="WP_146929763.1">
    <property type="nucleotide sequence ID" value="NZ_CBCSHZ010000001.1"/>
</dbReference>
<dbReference type="InterPro" id="IPR050463">
    <property type="entry name" value="Gfo/Idh/MocA_oxidrdct_glycsds"/>
</dbReference>
<dbReference type="Proteomes" id="UP000321367">
    <property type="component" value="Unassembled WGS sequence"/>
</dbReference>
<comment type="caution">
    <text evidence="3">The sequence shown here is derived from an EMBL/GenBank/DDBJ whole genome shotgun (WGS) entry which is preliminary data.</text>
</comment>
<evidence type="ECO:0000313" key="3">
    <source>
        <dbReference type="EMBL" id="TXD95284.1"/>
    </source>
</evidence>
<evidence type="ECO:0000259" key="2">
    <source>
        <dbReference type="Pfam" id="PF19051"/>
    </source>
</evidence>
<protein>
    <submittedName>
        <fullName evidence="3">Gfo/Idh/MocA family oxidoreductase</fullName>
    </submittedName>
</protein>
<gene>
    <name evidence="3" type="ORF">ES724_03795</name>
</gene>
<dbReference type="Pfam" id="PF01408">
    <property type="entry name" value="GFO_IDH_MocA"/>
    <property type="match status" value="1"/>
</dbReference>
<dbReference type="Gene3D" id="3.40.50.720">
    <property type="entry name" value="NAD(P)-binding Rossmann-like Domain"/>
    <property type="match status" value="1"/>
</dbReference>
<dbReference type="InterPro" id="IPR000683">
    <property type="entry name" value="Gfo/Idh/MocA-like_OxRdtase_N"/>
</dbReference>
<proteinExistence type="predicted"/>
<dbReference type="EMBL" id="VORY01000002">
    <property type="protein sequence ID" value="TXD95284.1"/>
    <property type="molecule type" value="Genomic_DNA"/>
</dbReference>
<dbReference type="PANTHER" id="PTHR43818">
    <property type="entry name" value="BCDNA.GH03377"/>
    <property type="match status" value="1"/>
</dbReference>
<organism evidence="3 4">
    <name type="scientific">Gillisia hiemivivida</name>
    <dbReference type="NCBI Taxonomy" id="291190"/>
    <lineage>
        <taxon>Bacteria</taxon>
        <taxon>Pseudomonadati</taxon>
        <taxon>Bacteroidota</taxon>
        <taxon>Flavobacteriia</taxon>
        <taxon>Flavobacteriales</taxon>
        <taxon>Flavobacteriaceae</taxon>
        <taxon>Gillisia</taxon>
    </lineage>
</organism>
<dbReference type="SUPFAM" id="SSF51735">
    <property type="entry name" value="NAD(P)-binding Rossmann-fold domains"/>
    <property type="match status" value="1"/>
</dbReference>
<dbReference type="OrthoDB" id="726883at2"/>
<accession>A0A5C6ZY41</accession>
<keyword evidence="4" id="KW-1185">Reference proteome</keyword>
<sequence length="492" mass="54500">MEKNKKETNNLSRRKFIANTAMTAAGVMIVPRHVLGGVGFTAPSDTLNIAGIGVGGMGRANLTNITGQNIVALCDVDWDYSAKTFNDYPNAKKYLDYRRMLEEMDKDIDAVVIATPDHTHALTAGASMSMGKHVYLQKPLTHSIYESRYLTGMAEQTGVATQMGNQGHSNEGTRLFAEWIQNGEIGDPIEAHAWTNRPIWPQGLERPEEQPAVPSTLDWDLFLGPAKSRPYHPAYTPWNWRAWWDFGTGALGDMGCHLMDPVYLALNLGHPTAFEGSSSQVNTESAPIAGMVTYYFPERASLDKVKMPALKFNWYDGGLLPERPAGMEPGKIMGDGGGGAMVVGTKGTIICSTYGRDPYIIGRENNPPQVKKVIPRVELSHEMDWVRACKEPKASRVEASSNFAYAGPFNEVVVMGNLAIRLQGLKKKLDWDGENMKITNIGENEEVKIVTTDKFTVINGDPKFDTQYETINAKQASEDYIKHNYREGWKLS</sequence>
<name>A0A5C6ZY41_9FLAO</name>
<dbReference type="InterPro" id="IPR036291">
    <property type="entry name" value="NAD(P)-bd_dom_sf"/>
</dbReference>
<dbReference type="Pfam" id="PF19051">
    <property type="entry name" value="GFO_IDH_MocA_C2"/>
    <property type="match status" value="1"/>
</dbReference>
<reference evidence="3 4" key="1">
    <citation type="submission" date="2019-08" db="EMBL/GenBank/DDBJ databases">
        <title>Genome sequence of Gillisia hiemivivida IC154 (type strain).</title>
        <authorList>
            <person name="Bowman J.P."/>
        </authorList>
    </citation>
    <scope>NUCLEOTIDE SEQUENCE [LARGE SCALE GENOMIC DNA]</scope>
    <source>
        <strain evidence="3 4">IC154</strain>
    </source>
</reference>
<dbReference type="InterPro" id="IPR043906">
    <property type="entry name" value="Gfo/Idh/MocA_OxRdtase_bact_C"/>
</dbReference>
<dbReference type="Gene3D" id="3.30.360.10">
    <property type="entry name" value="Dihydrodipicolinate Reductase, domain 2"/>
    <property type="match status" value="1"/>
</dbReference>
<evidence type="ECO:0000259" key="1">
    <source>
        <dbReference type="Pfam" id="PF01408"/>
    </source>
</evidence>
<feature type="domain" description="Gfo/Idh/MocA-like oxidoreductase N-terminal" evidence="1">
    <location>
        <begin position="48"/>
        <end position="164"/>
    </location>
</feature>
<feature type="domain" description="Gfo/Idh/MocA-like oxidoreductase bacterial type C-terminal" evidence="2">
    <location>
        <begin position="209"/>
        <end position="267"/>
    </location>
</feature>